<dbReference type="InterPro" id="IPR058163">
    <property type="entry name" value="LysR-type_TF_proteobact-type"/>
</dbReference>
<dbReference type="InterPro" id="IPR005119">
    <property type="entry name" value="LysR_subst-bd"/>
</dbReference>
<evidence type="ECO:0000256" key="4">
    <source>
        <dbReference type="ARBA" id="ARBA00023163"/>
    </source>
</evidence>
<dbReference type="PANTHER" id="PTHR30537">
    <property type="entry name" value="HTH-TYPE TRANSCRIPTIONAL REGULATOR"/>
    <property type="match status" value="1"/>
</dbReference>
<proteinExistence type="inferred from homology"/>
<dbReference type="PROSITE" id="PS50931">
    <property type="entry name" value="HTH_LYSR"/>
    <property type="match status" value="1"/>
</dbReference>
<evidence type="ECO:0000256" key="3">
    <source>
        <dbReference type="ARBA" id="ARBA00023125"/>
    </source>
</evidence>
<gene>
    <name evidence="6" type="primary">pgrR_2</name>
    <name evidence="6" type="ORF">PCO31010_00972</name>
</gene>
<dbReference type="SUPFAM" id="SSF53850">
    <property type="entry name" value="Periplasmic binding protein-like II"/>
    <property type="match status" value="1"/>
</dbReference>
<dbReference type="Gene3D" id="1.10.10.10">
    <property type="entry name" value="Winged helix-like DNA-binding domain superfamily/Winged helix DNA-binding domain"/>
    <property type="match status" value="1"/>
</dbReference>
<keyword evidence="2" id="KW-0805">Transcription regulation</keyword>
<keyword evidence="3" id="KW-0238">DNA-binding</keyword>
<sequence>MTERSDAQISDIVAFIAVAQSGSFTRAAEDIGSSKSNVGKAVQRLEASLGTRLFQRTTRAVRLTEDGETYLLAAKEAIDGLRDAEQQLASRRAEPSGRVKIDLPAGFGRLLLPSFIELREKYPKLTLEVALTDRMSDPVGEGWDVVVRIGALPEDSEMTVRRLCNLRVGLYASPDYLARHEPIRGIADLATHDAVVFRGPTGRLRHWTLRDGDSIQEIAPNAVLVLADGQALVDSAVAGFGIAQIHDRVAQPYIEDGRLVQVLPGSDVEGPPVHAIISLGQKMAAKTRAVVNHLAETLQKPAPTSSPKSPQKPTR</sequence>
<evidence type="ECO:0000259" key="5">
    <source>
        <dbReference type="PROSITE" id="PS50931"/>
    </source>
</evidence>
<dbReference type="GO" id="GO:0003677">
    <property type="term" value="F:DNA binding"/>
    <property type="evidence" value="ECO:0007669"/>
    <property type="project" value="UniProtKB-KW"/>
</dbReference>
<dbReference type="RefSeq" id="WP_150663183.1">
    <property type="nucleotide sequence ID" value="NZ_CABPSA010000001.1"/>
</dbReference>
<comment type="similarity">
    <text evidence="1">Belongs to the LysR transcriptional regulatory family.</text>
</comment>
<reference evidence="6 7" key="1">
    <citation type="submission" date="2019-08" db="EMBL/GenBank/DDBJ databases">
        <authorList>
            <person name="Peeters C."/>
        </authorList>
    </citation>
    <scope>NUCLEOTIDE SEQUENCE [LARGE SCALE GENOMIC DNA]</scope>
    <source>
        <strain evidence="6 7">LMG 31010</strain>
    </source>
</reference>
<dbReference type="Proteomes" id="UP000343335">
    <property type="component" value="Unassembled WGS sequence"/>
</dbReference>
<evidence type="ECO:0000256" key="1">
    <source>
        <dbReference type="ARBA" id="ARBA00009437"/>
    </source>
</evidence>
<organism evidence="6 7">
    <name type="scientific">Pandoraea commovens</name>
    <dbReference type="NCBI Taxonomy" id="2508289"/>
    <lineage>
        <taxon>Bacteria</taxon>
        <taxon>Pseudomonadati</taxon>
        <taxon>Pseudomonadota</taxon>
        <taxon>Betaproteobacteria</taxon>
        <taxon>Burkholderiales</taxon>
        <taxon>Burkholderiaceae</taxon>
        <taxon>Pandoraea</taxon>
    </lineage>
</organism>
<dbReference type="OrthoDB" id="9110639at2"/>
<dbReference type="Gene3D" id="3.40.190.290">
    <property type="match status" value="1"/>
</dbReference>
<evidence type="ECO:0000313" key="7">
    <source>
        <dbReference type="Proteomes" id="UP000343335"/>
    </source>
</evidence>
<dbReference type="SUPFAM" id="SSF46785">
    <property type="entry name" value="Winged helix' DNA-binding domain"/>
    <property type="match status" value="1"/>
</dbReference>
<evidence type="ECO:0000256" key="2">
    <source>
        <dbReference type="ARBA" id="ARBA00023015"/>
    </source>
</evidence>
<dbReference type="FunFam" id="1.10.10.10:FF:000001">
    <property type="entry name" value="LysR family transcriptional regulator"/>
    <property type="match status" value="1"/>
</dbReference>
<protein>
    <submittedName>
        <fullName evidence="6">HTH-type transcriptional regulator PgrR</fullName>
    </submittedName>
</protein>
<dbReference type="Pfam" id="PF00126">
    <property type="entry name" value="HTH_1"/>
    <property type="match status" value="1"/>
</dbReference>
<feature type="domain" description="HTH lysR-type" evidence="5">
    <location>
        <begin position="9"/>
        <end position="64"/>
    </location>
</feature>
<dbReference type="AlphaFoldDB" id="A0A5E4SQI7"/>
<dbReference type="GO" id="GO:0003700">
    <property type="term" value="F:DNA-binding transcription factor activity"/>
    <property type="evidence" value="ECO:0007669"/>
    <property type="project" value="InterPro"/>
</dbReference>
<dbReference type="PANTHER" id="PTHR30537:SF5">
    <property type="entry name" value="HTH-TYPE TRANSCRIPTIONAL ACTIVATOR TTDR-RELATED"/>
    <property type="match status" value="1"/>
</dbReference>
<dbReference type="InterPro" id="IPR000847">
    <property type="entry name" value="LysR_HTH_N"/>
</dbReference>
<dbReference type="EMBL" id="CABPSA010000001">
    <property type="protein sequence ID" value="VVD77715.1"/>
    <property type="molecule type" value="Genomic_DNA"/>
</dbReference>
<accession>A0A5E4SQI7</accession>
<evidence type="ECO:0000313" key="6">
    <source>
        <dbReference type="EMBL" id="VVD77715.1"/>
    </source>
</evidence>
<dbReference type="Pfam" id="PF03466">
    <property type="entry name" value="LysR_substrate"/>
    <property type="match status" value="1"/>
</dbReference>
<dbReference type="InterPro" id="IPR036390">
    <property type="entry name" value="WH_DNA-bd_sf"/>
</dbReference>
<dbReference type="InterPro" id="IPR036388">
    <property type="entry name" value="WH-like_DNA-bd_sf"/>
</dbReference>
<name>A0A5E4SQI7_9BURK</name>
<dbReference type="CDD" id="cd08422">
    <property type="entry name" value="PBP2_CrgA_like"/>
    <property type="match status" value="1"/>
</dbReference>
<keyword evidence="4" id="KW-0804">Transcription</keyword>